<evidence type="ECO:0000313" key="2">
    <source>
        <dbReference type="EMBL" id="KAF5812275.1"/>
    </source>
</evidence>
<dbReference type="AlphaFoldDB" id="A0A9K3JDA0"/>
<keyword evidence="3" id="KW-1185">Reference proteome</keyword>
<dbReference type="Proteomes" id="UP000215914">
    <property type="component" value="Unassembled WGS sequence"/>
</dbReference>
<sequence>MFFLWFVLVYLMADVVPLGHSGGGAGDPPFPDPFRRGTHETDAVPARRVRGKAKNEKLRNRVKAGGAISIQFDREATYTPVGEENDLFKREADMHMWRTIPFKKMGWRNIRQSHRDAIINHLKVNKLKYIFYKVNSCKRIRLTAANGP</sequence>
<comment type="caution">
    <text evidence="2">The sequence shown here is derived from an EMBL/GenBank/DDBJ whole genome shotgun (WGS) entry which is preliminary data.</text>
</comment>
<feature type="signal peptide" evidence="1">
    <location>
        <begin position="1"/>
        <end position="17"/>
    </location>
</feature>
<dbReference type="Gramene" id="mRNA:HanXRQr2_Chr04g0190731">
    <property type="protein sequence ID" value="mRNA:HanXRQr2_Chr04g0190731"/>
    <property type="gene ID" value="HanXRQr2_Chr04g0190731"/>
</dbReference>
<evidence type="ECO:0000313" key="3">
    <source>
        <dbReference type="Proteomes" id="UP000215914"/>
    </source>
</evidence>
<reference evidence="2" key="1">
    <citation type="journal article" date="2017" name="Nature">
        <title>The sunflower genome provides insights into oil metabolism, flowering and Asterid evolution.</title>
        <authorList>
            <person name="Badouin H."/>
            <person name="Gouzy J."/>
            <person name="Grassa C.J."/>
            <person name="Murat F."/>
            <person name="Staton S.E."/>
            <person name="Cottret L."/>
            <person name="Lelandais-Briere C."/>
            <person name="Owens G.L."/>
            <person name="Carrere S."/>
            <person name="Mayjonade B."/>
            <person name="Legrand L."/>
            <person name="Gill N."/>
            <person name="Kane N.C."/>
            <person name="Bowers J.E."/>
            <person name="Hubner S."/>
            <person name="Bellec A."/>
            <person name="Berard A."/>
            <person name="Berges H."/>
            <person name="Blanchet N."/>
            <person name="Boniface M.C."/>
            <person name="Brunel D."/>
            <person name="Catrice O."/>
            <person name="Chaidir N."/>
            <person name="Claudel C."/>
            <person name="Donnadieu C."/>
            <person name="Faraut T."/>
            <person name="Fievet G."/>
            <person name="Helmstetter N."/>
            <person name="King M."/>
            <person name="Knapp S.J."/>
            <person name="Lai Z."/>
            <person name="Le Paslier M.C."/>
            <person name="Lippi Y."/>
            <person name="Lorenzon L."/>
            <person name="Mandel J.R."/>
            <person name="Marage G."/>
            <person name="Marchand G."/>
            <person name="Marquand E."/>
            <person name="Bret-Mestries E."/>
            <person name="Morien E."/>
            <person name="Nambeesan S."/>
            <person name="Nguyen T."/>
            <person name="Pegot-Espagnet P."/>
            <person name="Pouilly N."/>
            <person name="Raftis F."/>
            <person name="Sallet E."/>
            <person name="Schiex T."/>
            <person name="Thomas J."/>
            <person name="Vandecasteele C."/>
            <person name="Vares D."/>
            <person name="Vear F."/>
            <person name="Vautrin S."/>
            <person name="Crespi M."/>
            <person name="Mangin B."/>
            <person name="Burke J.M."/>
            <person name="Salse J."/>
            <person name="Munos S."/>
            <person name="Vincourt P."/>
            <person name="Rieseberg L.H."/>
            <person name="Langlade N.B."/>
        </authorList>
    </citation>
    <scope>NUCLEOTIDE SEQUENCE</scope>
    <source>
        <tissue evidence="2">Leaves</tissue>
    </source>
</reference>
<accession>A0A9K3JDA0</accession>
<name>A0A9K3JDA0_HELAN</name>
<dbReference type="EMBL" id="MNCJ02000319">
    <property type="protein sequence ID" value="KAF5812275.1"/>
    <property type="molecule type" value="Genomic_DNA"/>
</dbReference>
<keyword evidence="1" id="KW-0732">Signal</keyword>
<protein>
    <submittedName>
        <fullName evidence="2">Uncharacterized protein</fullName>
    </submittedName>
</protein>
<proteinExistence type="predicted"/>
<feature type="chain" id="PRO_5039950054" evidence="1">
    <location>
        <begin position="18"/>
        <end position="148"/>
    </location>
</feature>
<gene>
    <name evidence="2" type="ORF">HanXRQr2_Chr04g0190731</name>
</gene>
<organism evidence="2 3">
    <name type="scientific">Helianthus annuus</name>
    <name type="common">Common sunflower</name>
    <dbReference type="NCBI Taxonomy" id="4232"/>
    <lineage>
        <taxon>Eukaryota</taxon>
        <taxon>Viridiplantae</taxon>
        <taxon>Streptophyta</taxon>
        <taxon>Embryophyta</taxon>
        <taxon>Tracheophyta</taxon>
        <taxon>Spermatophyta</taxon>
        <taxon>Magnoliopsida</taxon>
        <taxon>eudicotyledons</taxon>
        <taxon>Gunneridae</taxon>
        <taxon>Pentapetalae</taxon>
        <taxon>asterids</taxon>
        <taxon>campanulids</taxon>
        <taxon>Asterales</taxon>
        <taxon>Asteraceae</taxon>
        <taxon>Asteroideae</taxon>
        <taxon>Heliantheae alliance</taxon>
        <taxon>Heliantheae</taxon>
        <taxon>Helianthus</taxon>
    </lineage>
</organism>
<evidence type="ECO:0000256" key="1">
    <source>
        <dbReference type="SAM" id="SignalP"/>
    </source>
</evidence>
<reference evidence="2" key="2">
    <citation type="submission" date="2020-06" db="EMBL/GenBank/DDBJ databases">
        <title>Helianthus annuus Genome sequencing and assembly Release 2.</title>
        <authorList>
            <person name="Gouzy J."/>
            <person name="Langlade N."/>
            <person name="Munos S."/>
        </authorList>
    </citation>
    <scope>NUCLEOTIDE SEQUENCE</scope>
    <source>
        <tissue evidence="2">Leaves</tissue>
    </source>
</reference>